<dbReference type="PROSITE" id="PS51186">
    <property type="entry name" value="GNAT"/>
    <property type="match status" value="1"/>
</dbReference>
<organism evidence="2 3">
    <name type="scientific">Splendidivirga corallicola</name>
    <dbReference type="NCBI Taxonomy" id="3051826"/>
    <lineage>
        <taxon>Bacteria</taxon>
        <taxon>Pseudomonadati</taxon>
        <taxon>Bacteroidota</taxon>
        <taxon>Cytophagia</taxon>
        <taxon>Cytophagales</taxon>
        <taxon>Splendidivirgaceae</taxon>
        <taxon>Splendidivirga</taxon>
    </lineage>
</organism>
<dbReference type="Gene3D" id="3.40.630.30">
    <property type="match status" value="1"/>
</dbReference>
<reference evidence="2" key="1">
    <citation type="submission" date="2023-06" db="EMBL/GenBank/DDBJ databases">
        <title>Genomic of Parafulvivirga corallium.</title>
        <authorList>
            <person name="Wang G."/>
        </authorList>
    </citation>
    <scope>NUCLEOTIDE SEQUENCE</scope>
    <source>
        <strain evidence="2">BMA10</strain>
    </source>
</reference>
<comment type="caution">
    <text evidence="2">The sequence shown here is derived from an EMBL/GenBank/DDBJ whole genome shotgun (WGS) entry which is preliminary data.</text>
</comment>
<dbReference type="InterPro" id="IPR000182">
    <property type="entry name" value="GNAT_dom"/>
</dbReference>
<accession>A0ABT8KPC3</accession>
<dbReference type="EMBL" id="JAUJEA010000003">
    <property type="protein sequence ID" value="MDN5202079.1"/>
    <property type="molecule type" value="Genomic_DNA"/>
</dbReference>
<evidence type="ECO:0000313" key="2">
    <source>
        <dbReference type="EMBL" id="MDN5202079.1"/>
    </source>
</evidence>
<dbReference type="PANTHER" id="PTHR43792">
    <property type="entry name" value="GNAT FAMILY, PUTATIVE (AFU_ORTHOLOGUE AFUA_3G00765)-RELATED-RELATED"/>
    <property type="match status" value="1"/>
</dbReference>
<evidence type="ECO:0000259" key="1">
    <source>
        <dbReference type="PROSITE" id="PS51186"/>
    </source>
</evidence>
<dbReference type="RefSeq" id="WP_346752102.1">
    <property type="nucleotide sequence ID" value="NZ_JAUJEA010000003.1"/>
</dbReference>
<dbReference type="Pfam" id="PF13302">
    <property type="entry name" value="Acetyltransf_3"/>
    <property type="match status" value="1"/>
</dbReference>
<sequence length="186" mass="21647">MSAYIISTDRLGLRNWKESDIDPFIDMNKDEAVMEFFPRILTDEESKSLVSIFLNHFEDHGFTYYAVEKLNDQEFIGFIGLKYQTFESDFTPCVDIGWRIKRAAWNFGYATEGAKACLEYGFKALDLKEILAFTPCSNEKSQNVMKKIGMSKVATFEHSRMLAYDHLKDCVVYKKMLTNESNYLDR</sequence>
<dbReference type="InterPro" id="IPR016181">
    <property type="entry name" value="Acyl_CoA_acyltransferase"/>
</dbReference>
<dbReference type="SUPFAM" id="SSF55729">
    <property type="entry name" value="Acyl-CoA N-acyltransferases (Nat)"/>
    <property type="match status" value="1"/>
</dbReference>
<evidence type="ECO:0000313" key="3">
    <source>
        <dbReference type="Proteomes" id="UP001172082"/>
    </source>
</evidence>
<protein>
    <submittedName>
        <fullName evidence="2">GNAT family N-acetyltransferase</fullName>
    </submittedName>
</protein>
<proteinExistence type="predicted"/>
<gene>
    <name evidence="2" type="ORF">QQ008_11915</name>
</gene>
<dbReference type="PANTHER" id="PTHR43792:SF1">
    <property type="entry name" value="N-ACETYLTRANSFERASE DOMAIN-CONTAINING PROTEIN"/>
    <property type="match status" value="1"/>
</dbReference>
<dbReference type="Proteomes" id="UP001172082">
    <property type="component" value="Unassembled WGS sequence"/>
</dbReference>
<dbReference type="InterPro" id="IPR051531">
    <property type="entry name" value="N-acetyltransferase"/>
</dbReference>
<name>A0ABT8KPC3_9BACT</name>
<keyword evidence="3" id="KW-1185">Reference proteome</keyword>
<feature type="domain" description="N-acetyltransferase" evidence="1">
    <location>
        <begin position="11"/>
        <end position="171"/>
    </location>
</feature>